<protein>
    <submittedName>
        <fullName evidence="6">LacI family DNA-binding transcriptional regulator</fullName>
    </submittedName>
</protein>
<dbReference type="InterPro" id="IPR028082">
    <property type="entry name" value="Peripla_BP_I"/>
</dbReference>
<evidence type="ECO:0000256" key="2">
    <source>
        <dbReference type="ARBA" id="ARBA00023015"/>
    </source>
</evidence>
<evidence type="ECO:0000259" key="5">
    <source>
        <dbReference type="PROSITE" id="PS50932"/>
    </source>
</evidence>
<reference evidence="6 7" key="1">
    <citation type="journal article" date="2019" name="Int. J. Syst. Evol. Microbiol.">
        <title>The Global Catalogue of Microorganisms (GCM) 10K type strain sequencing project: providing services to taxonomists for standard genome sequencing and annotation.</title>
        <authorList>
            <consortium name="The Broad Institute Genomics Platform"/>
            <consortium name="The Broad Institute Genome Sequencing Center for Infectious Disease"/>
            <person name="Wu L."/>
            <person name="Ma J."/>
        </authorList>
    </citation>
    <scope>NUCLEOTIDE SEQUENCE [LARGE SCALE GENOMIC DNA]</scope>
    <source>
        <strain evidence="6 7">JCM 16009</strain>
    </source>
</reference>
<dbReference type="RefSeq" id="WP_344413114.1">
    <property type="nucleotide sequence ID" value="NZ_BAAAQK010000003.1"/>
</dbReference>
<dbReference type="PROSITE" id="PS50932">
    <property type="entry name" value="HTH_LACI_2"/>
    <property type="match status" value="1"/>
</dbReference>
<feature type="domain" description="HTH lacI-type" evidence="5">
    <location>
        <begin position="6"/>
        <end position="60"/>
    </location>
</feature>
<organism evidence="6 7">
    <name type="scientific">Pseudonocardia ailaonensis</name>
    <dbReference type="NCBI Taxonomy" id="367279"/>
    <lineage>
        <taxon>Bacteria</taxon>
        <taxon>Bacillati</taxon>
        <taxon>Actinomycetota</taxon>
        <taxon>Actinomycetes</taxon>
        <taxon>Pseudonocardiales</taxon>
        <taxon>Pseudonocardiaceae</taxon>
        <taxon>Pseudonocardia</taxon>
    </lineage>
</organism>
<keyword evidence="3 6" id="KW-0238">DNA-binding</keyword>
<dbReference type="CDD" id="cd01392">
    <property type="entry name" value="HTH_LacI"/>
    <property type="match status" value="1"/>
</dbReference>
<gene>
    <name evidence="6" type="ORF">GCM10009836_11640</name>
</gene>
<dbReference type="SUPFAM" id="SSF53822">
    <property type="entry name" value="Periplasmic binding protein-like I"/>
    <property type="match status" value="1"/>
</dbReference>
<dbReference type="Pfam" id="PF00356">
    <property type="entry name" value="LacI"/>
    <property type="match status" value="1"/>
</dbReference>
<proteinExistence type="predicted"/>
<dbReference type="PANTHER" id="PTHR30146:SF148">
    <property type="entry name" value="HTH-TYPE TRANSCRIPTIONAL REPRESSOR PURR-RELATED"/>
    <property type="match status" value="1"/>
</dbReference>
<evidence type="ECO:0000256" key="3">
    <source>
        <dbReference type="ARBA" id="ARBA00023125"/>
    </source>
</evidence>
<dbReference type="CDD" id="cd06267">
    <property type="entry name" value="PBP1_LacI_sugar_binding-like"/>
    <property type="match status" value="1"/>
</dbReference>
<keyword evidence="4" id="KW-0804">Transcription</keyword>
<sequence>MAGKRVRLGDVAAAVGASPASVSLVLRGAPGPSAEMRERVLEAAQRLGYRPDRAASSLASRRSRLIGLLVDVRSPFHADVAAHLQDAAEARGYDLVLSTVTPSRGEDRAVETLLDSRCEALVLIGPDAPADRLGELAATVPLVVLCRRLEPVSVAPDVVRTADEVGTALAVEHLHLLGHSMIAYVDGGPGTVARDRRDGYLHAMAARGLAPRVLPGAGTPPGTEIIGIRAAEALLDGGELPTAVVAFNDRTAVGLLDTLSRNGIDVPGEVSLVGYDDDPFSRMAHVDLTTVGQDTEALAGRAVEAVVARLDGGREEAAPEQVLDPYLAVRRTTGPRRA</sequence>
<keyword evidence="7" id="KW-1185">Reference proteome</keyword>
<comment type="caution">
    <text evidence="6">The sequence shown here is derived from an EMBL/GenBank/DDBJ whole genome shotgun (WGS) entry which is preliminary data.</text>
</comment>
<name>A0ABN2MQ61_9PSEU</name>
<dbReference type="Gene3D" id="3.40.50.2300">
    <property type="match status" value="2"/>
</dbReference>
<dbReference type="InterPro" id="IPR046335">
    <property type="entry name" value="LacI/GalR-like_sensor"/>
</dbReference>
<dbReference type="GO" id="GO:0003677">
    <property type="term" value="F:DNA binding"/>
    <property type="evidence" value="ECO:0007669"/>
    <property type="project" value="UniProtKB-KW"/>
</dbReference>
<dbReference type="InterPro" id="IPR000843">
    <property type="entry name" value="HTH_LacI"/>
</dbReference>
<dbReference type="PANTHER" id="PTHR30146">
    <property type="entry name" value="LACI-RELATED TRANSCRIPTIONAL REPRESSOR"/>
    <property type="match status" value="1"/>
</dbReference>
<accession>A0ABN2MQ61</accession>
<evidence type="ECO:0000256" key="1">
    <source>
        <dbReference type="ARBA" id="ARBA00022491"/>
    </source>
</evidence>
<dbReference type="EMBL" id="BAAAQK010000003">
    <property type="protein sequence ID" value="GAA1834967.1"/>
    <property type="molecule type" value="Genomic_DNA"/>
</dbReference>
<dbReference type="Proteomes" id="UP001500449">
    <property type="component" value="Unassembled WGS sequence"/>
</dbReference>
<dbReference type="Gene3D" id="1.10.260.40">
    <property type="entry name" value="lambda repressor-like DNA-binding domains"/>
    <property type="match status" value="1"/>
</dbReference>
<keyword evidence="2" id="KW-0805">Transcription regulation</keyword>
<dbReference type="SMART" id="SM00354">
    <property type="entry name" value="HTH_LACI"/>
    <property type="match status" value="1"/>
</dbReference>
<keyword evidence="1" id="KW-0678">Repressor</keyword>
<evidence type="ECO:0000256" key="4">
    <source>
        <dbReference type="ARBA" id="ARBA00023163"/>
    </source>
</evidence>
<dbReference type="Pfam" id="PF13377">
    <property type="entry name" value="Peripla_BP_3"/>
    <property type="match status" value="1"/>
</dbReference>
<dbReference type="SUPFAM" id="SSF47413">
    <property type="entry name" value="lambda repressor-like DNA-binding domains"/>
    <property type="match status" value="1"/>
</dbReference>
<evidence type="ECO:0000313" key="6">
    <source>
        <dbReference type="EMBL" id="GAA1834967.1"/>
    </source>
</evidence>
<evidence type="ECO:0000313" key="7">
    <source>
        <dbReference type="Proteomes" id="UP001500449"/>
    </source>
</evidence>
<dbReference type="InterPro" id="IPR010982">
    <property type="entry name" value="Lambda_DNA-bd_dom_sf"/>
</dbReference>